<dbReference type="eggNOG" id="COG0561">
    <property type="taxonomic scope" value="Bacteria"/>
</dbReference>
<keyword evidence="1" id="KW-0378">Hydrolase</keyword>
<dbReference type="AlphaFoldDB" id="K7RS69"/>
<organism evidence="1 2">
    <name type="scientific">Acidipropionibacterium acidipropionici (strain ATCC 4875 / DSM 20272 / JCM 6432 / NBRC 12425 / NCIMB 8070 / 4)</name>
    <name type="common">Propionibacterium acidipropionici</name>
    <dbReference type="NCBI Taxonomy" id="1171373"/>
    <lineage>
        <taxon>Bacteria</taxon>
        <taxon>Bacillati</taxon>
        <taxon>Actinomycetota</taxon>
        <taxon>Actinomycetes</taxon>
        <taxon>Propionibacteriales</taxon>
        <taxon>Propionibacteriaceae</taxon>
        <taxon>Acidipropionibacterium</taxon>
    </lineage>
</organism>
<dbReference type="GO" id="GO:0005829">
    <property type="term" value="C:cytosol"/>
    <property type="evidence" value="ECO:0007669"/>
    <property type="project" value="TreeGrafter"/>
</dbReference>
<proteinExistence type="predicted"/>
<dbReference type="Gene3D" id="3.30.1240.10">
    <property type="match status" value="1"/>
</dbReference>
<gene>
    <name evidence="1" type="ordered locus">PACID_30940</name>
</gene>
<dbReference type="GO" id="GO:0016791">
    <property type="term" value="F:phosphatase activity"/>
    <property type="evidence" value="ECO:0007669"/>
    <property type="project" value="TreeGrafter"/>
</dbReference>
<accession>K7RS69</accession>
<dbReference type="EMBL" id="CP003493">
    <property type="protein sequence ID" value="AFV90854.1"/>
    <property type="molecule type" value="Genomic_DNA"/>
</dbReference>
<dbReference type="PATRIC" id="fig|1171373.8.peg.3039"/>
<evidence type="ECO:0000313" key="1">
    <source>
        <dbReference type="EMBL" id="AFV90854.1"/>
    </source>
</evidence>
<dbReference type="PROSITE" id="PS01229">
    <property type="entry name" value="COF_2"/>
    <property type="match status" value="1"/>
</dbReference>
<dbReference type="InterPro" id="IPR036412">
    <property type="entry name" value="HAD-like_sf"/>
</dbReference>
<dbReference type="HOGENOM" id="CLU_044146_0_0_11"/>
<dbReference type="Proteomes" id="UP000000214">
    <property type="component" value="Chromosome"/>
</dbReference>
<dbReference type="PANTHER" id="PTHR10000">
    <property type="entry name" value="PHOSPHOSERINE PHOSPHATASE"/>
    <property type="match status" value="1"/>
</dbReference>
<dbReference type="PANTHER" id="PTHR10000:SF8">
    <property type="entry name" value="HAD SUPERFAMILY HYDROLASE-LIKE, TYPE 3"/>
    <property type="match status" value="1"/>
</dbReference>
<protein>
    <submittedName>
        <fullName evidence="1">HAD-superfamily hydrolase, subfamily IIB</fullName>
    </submittedName>
</protein>
<evidence type="ECO:0000313" key="2">
    <source>
        <dbReference type="Proteomes" id="UP000000214"/>
    </source>
</evidence>
<dbReference type="STRING" id="1171373.PACID_30940"/>
<dbReference type="InterPro" id="IPR023214">
    <property type="entry name" value="HAD_sf"/>
</dbReference>
<dbReference type="Pfam" id="PF08282">
    <property type="entry name" value="Hydrolase_3"/>
    <property type="match status" value="1"/>
</dbReference>
<reference evidence="1 2" key="1">
    <citation type="journal article" date="2012" name="BMC Genomics">
        <title>The genome sequence of Propionibacterium acidipropionici provides insights into its biotechnological and industrial potential.</title>
        <authorList>
            <person name="Parizzi L.P."/>
            <person name="Grassi M.C."/>
            <person name="Llerena L.A."/>
            <person name="Carazzolle M.F."/>
            <person name="Queiroz V.L."/>
            <person name="Lunardi I."/>
            <person name="Zeidler A.F."/>
            <person name="Teixeira P.J."/>
            <person name="Mieczkowski P."/>
            <person name="Rincones J."/>
            <person name="Pereira G.A."/>
        </authorList>
    </citation>
    <scope>NUCLEOTIDE SEQUENCE [LARGE SCALE GENOMIC DNA]</scope>
    <source>
        <strain evidence="2">ATCC 4875 / DSM 20272 / JCM 6432 / NBRC 12425 / NCIMB 8070</strain>
    </source>
</reference>
<dbReference type="GO" id="GO:0000287">
    <property type="term" value="F:magnesium ion binding"/>
    <property type="evidence" value="ECO:0007669"/>
    <property type="project" value="TreeGrafter"/>
</dbReference>
<dbReference type="KEGG" id="pbo:PACID_30940"/>
<name>K7RS69_ACIA4</name>
<sequence length="285" mass="30751">MPWVKRDTLGSPRTGRLWRMRSFTPRLVALDIDGTLVDLEGRMPDSVEEAVARVRESGTPVVLATGRGLFGTLPIHEALHLPPGEMVVSNGAVTVRTPPLEIVDEVTFDPGPVIREVLEARPTALVAVEDVGVGYRLNKYFPDGELQGEMIIESVEELSSRPAARVIIRDPDAPPSEFVELARHLGLHGVSYFIGWSAWMDITPRGVTKASALAQLCRARGIDRADVLAMGDGHNDVEMLAWAGRGVAMGDAPEAVQSVADAVTGTFAEEGTAAELNRWFGPAAR</sequence>
<dbReference type="Gene3D" id="3.40.50.1000">
    <property type="entry name" value="HAD superfamily/HAD-like"/>
    <property type="match status" value="1"/>
</dbReference>
<dbReference type="SUPFAM" id="SSF56784">
    <property type="entry name" value="HAD-like"/>
    <property type="match status" value="1"/>
</dbReference>